<dbReference type="Proteomes" id="UP000241986">
    <property type="component" value="Unassembled WGS sequence"/>
</dbReference>
<dbReference type="RefSeq" id="WP_064335563.1">
    <property type="nucleotide sequence ID" value="NZ_CABMOE010000028.1"/>
</dbReference>
<evidence type="ECO:0000313" key="4">
    <source>
        <dbReference type="Proteomes" id="UP000241986"/>
    </source>
</evidence>
<sequence>MHTELRRLQTSDAPALQRLFEQAPSYQAAVSNDPLSAQAGEEELVACPSGLPLSDKHLIGRWEQGELTAVIDLLRGYPNPDTAYLGLLLVGEPWQGSGRGQSLYLHACTLASSWGATRLRLSVIASNESALSFWLRRGFTECYRRELAGYRAEAIVLERSLEP</sequence>
<dbReference type="Pfam" id="PF00583">
    <property type="entry name" value="Acetyltransf_1"/>
    <property type="match status" value="1"/>
</dbReference>
<dbReference type="CDD" id="cd04301">
    <property type="entry name" value="NAT_SF"/>
    <property type="match status" value="1"/>
</dbReference>
<dbReference type="PROSITE" id="PS51186">
    <property type="entry name" value="GNAT"/>
    <property type="match status" value="1"/>
</dbReference>
<keyword evidence="2" id="KW-0012">Acyltransferase</keyword>
<evidence type="ECO:0000256" key="2">
    <source>
        <dbReference type="ARBA" id="ARBA00023315"/>
    </source>
</evidence>
<dbReference type="InterPro" id="IPR000182">
    <property type="entry name" value="GNAT_dom"/>
</dbReference>
<dbReference type="InterPro" id="IPR016181">
    <property type="entry name" value="Acyl_CoA_acyltransferase"/>
</dbReference>
<name>A0A2T4N212_AERVE</name>
<dbReference type="GO" id="GO:0016747">
    <property type="term" value="F:acyltransferase activity, transferring groups other than amino-acyl groups"/>
    <property type="evidence" value="ECO:0007669"/>
    <property type="project" value="InterPro"/>
</dbReference>
<dbReference type="KEGG" id="avo:AMS64_05405"/>
<dbReference type="SUPFAM" id="SSF55729">
    <property type="entry name" value="Acyl-CoA N-acyltransferases (Nat)"/>
    <property type="match status" value="1"/>
</dbReference>
<proteinExistence type="predicted"/>
<protein>
    <submittedName>
        <fullName evidence="3">N-acetyltransferase</fullName>
    </submittedName>
</protein>
<accession>A0A2T4N212</accession>
<keyword evidence="1 3" id="KW-0808">Transferase</keyword>
<evidence type="ECO:0000256" key="1">
    <source>
        <dbReference type="ARBA" id="ARBA00022679"/>
    </source>
</evidence>
<dbReference type="AlphaFoldDB" id="A0A2T4N212"/>
<dbReference type="InterPro" id="IPR050832">
    <property type="entry name" value="Bact_Acetyltransf"/>
</dbReference>
<evidence type="ECO:0000313" key="3">
    <source>
        <dbReference type="EMBL" id="PTH80885.1"/>
    </source>
</evidence>
<comment type="caution">
    <text evidence="3">The sequence shown here is derived from an EMBL/GenBank/DDBJ whole genome shotgun (WGS) entry which is preliminary data.</text>
</comment>
<dbReference type="PANTHER" id="PTHR43877">
    <property type="entry name" value="AMINOALKYLPHOSPHONATE N-ACETYLTRANSFERASE-RELATED-RELATED"/>
    <property type="match status" value="1"/>
</dbReference>
<gene>
    <name evidence="3" type="ORF">DAA48_11900</name>
</gene>
<dbReference type="Gene3D" id="3.40.630.30">
    <property type="match status" value="1"/>
</dbReference>
<dbReference type="EMBL" id="PZKL01000029">
    <property type="protein sequence ID" value="PTH80885.1"/>
    <property type="molecule type" value="Genomic_DNA"/>
</dbReference>
<organism evidence="3 4">
    <name type="scientific">Aeromonas veronii</name>
    <dbReference type="NCBI Taxonomy" id="654"/>
    <lineage>
        <taxon>Bacteria</taxon>
        <taxon>Pseudomonadati</taxon>
        <taxon>Pseudomonadota</taxon>
        <taxon>Gammaproteobacteria</taxon>
        <taxon>Aeromonadales</taxon>
        <taxon>Aeromonadaceae</taxon>
        <taxon>Aeromonas</taxon>
    </lineage>
</organism>
<reference evidence="3 4" key="1">
    <citation type="submission" date="2018-03" db="EMBL/GenBank/DDBJ databases">
        <title>Aeromonas veronii whole genome sequencing and analysis.</title>
        <authorList>
            <person name="Xie H."/>
            <person name="Liu T."/>
            <person name="Wang K."/>
        </authorList>
    </citation>
    <scope>NUCLEOTIDE SEQUENCE [LARGE SCALE GENOMIC DNA]</scope>
    <source>
        <strain evidence="3 4">XH.VA.1</strain>
    </source>
</reference>